<gene>
    <name evidence="2" type="ORF">R1flu_012859</name>
</gene>
<sequence length="151" mass="16510">MAPQANDGTQEVGLAGDHERVGNDGTSTRVGTDNMWNKNTKQNFDTYTGERTNDQNAETRKHRRASERKLTRPHEQAATLAPGRNMNGRDRIITASSVQAGISIREIVEAKLAEGEPTQPSRAKAGPNIITWILGNGSEAGAYIRELHTCE</sequence>
<keyword evidence="3" id="KW-1185">Reference proteome</keyword>
<evidence type="ECO:0000313" key="3">
    <source>
        <dbReference type="Proteomes" id="UP001605036"/>
    </source>
</evidence>
<dbReference type="Proteomes" id="UP001605036">
    <property type="component" value="Unassembled WGS sequence"/>
</dbReference>
<dbReference type="EMBL" id="JBHFFA010000002">
    <property type="protein sequence ID" value="KAL2645272.1"/>
    <property type="molecule type" value="Genomic_DNA"/>
</dbReference>
<comment type="caution">
    <text evidence="2">The sequence shown here is derived from an EMBL/GenBank/DDBJ whole genome shotgun (WGS) entry which is preliminary data.</text>
</comment>
<feature type="region of interest" description="Disordered" evidence="1">
    <location>
        <begin position="1"/>
        <end position="76"/>
    </location>
</feature>
<organism evidence="2 3">
    <name type="scientific">Riccia fluitans</name>
    <dbReference type="NCBI Taxonomy" id="41844"/>
    <lineage>
        <taxon>Eukaryota</taxon>
        <taxon>Viridiplantae</taxon>
        <taxon>Streptophyta</taxon>
        <taxon>Embryophyta</taxon>
        <taxon>Marchantiophyta</taxon>
        <taxon>Marchantiopsida</taxon>
        <taxon>Marchantiidae</taxon>
        <taxon>Marchantiales</taxon>
        <taxon>Ricciaceae</taxon>
        <taxon>Riccia</taxon>
    </lineage>
</organism>
<feature type="compositionally biased region" description="Polar residues" evidence="1">
    <location>
        <begin position="24"/>
        <end position="50"/>
    </location>
</feature>
<proteinExistence type="predicted"/>
<name>A0ABD1ZFW4_9MARC</name>
<evidence type="ECO:0000313" key="2">
    <source>
        <dbReference type="EMBL" id="KAL2645272.1"/>
    </source>
</evidence>
<reference evidence="2 3" key="1">
    <citation type="submission" date="2024-09" db="EMBL/GenBank/DDBJ databases">
        <title>Chromosome-scale assembly of Riccia fluitans.</title>
        <authorList>
            <person name="Paukszto L."/>
            <person name="Sawicki J."/>
            <person name="Karawczyk K."/>
            <person name="Piernik-Szablinska J."/>
            <person name="Szczecinska M."/>
            <person name="Mazdziarz M."/>
        </authorList>
    </citation>
    <scope>NUCLEOTIDE SEQUENCE [LARGE SCALE GENOMIC DNA]</scope>
    <source>
        <strain evidence="2">Rf_01</strain>
        <tissue evidence="2">Aerial parts of the thallus</tissue>
    </source>
</reference>
<accession>A0ABD1ZFW4</accession>
<evidence type="ECO:0000256" key="1">
    <source>
        <dbReference type="SAM" id="MobiDB-lite"/>
    </source>
</evidence>
<protein>
    <submittedName>
        <fullName evidence="2">Uncharacterized protein</fullName>
    </submittedName>
</protein>
<dbReference type="AlphaFoldDB" id="A0ABD1ZFW4"/>